<keyword evidence="1" id="KW-0378">Hydrolase</keyword>
<protein>
    <submittedName>
        <fullName evidence="3">Non-heme chloroperoxidase</fullName>
    </submittedName>
</protein>
<dbReference type="InterPro" id="IPR029058">
    <property type="entry name" value="AB_hydrolase_fold"/>
</dbReference>
<dbReference type="PANTHER" id="PTHR43798">
    <property type="entry name" value="MONOACYLGLYCEROL LIPASE"/>
    <property type="match status" value="1"/>
</dbReference>
<keyword evidence="3" id="KW-0560">Oxidoreductase</keyword>
<dbReference type="AlphaFoldDB" id="A0A368VMU4"/>
<dbReference type="GO" id="GO:0016020">
    <property type="term" value="C:membrane"/>
    <property type="evidence" value="ECO:0007669"/>
    <property type="project" value="TreeGrafter"/>
</dbReference>
<sequence length="269" mass="30184">MGYFVAVESHVNIYVEDVNPGSEKTILFIHGWPANHKLFEYQFDVLPAMGYRCIGIDLRGFGNSDKPLHDYSYDRLSDDVRAVIDALNLKNFTLAGHSVGGAISIRYMARHNGHGVSKLVLMAAAAPSFTQRPSFPYGLPKEAISKLIEDTYNNRPKMLQEFGDMFFFQNVTEPFSDWFFQLGLQAAGYSTAAVLESLRDESLFADLGKIRVPTLIFQGIHDQIVLPQLAVAINEGIPNSKLVWLESSGHGLFWEQRDTINEEMSQFIG</sequence>
<dbReference type="PRINTS" id="PR00412">
    <property type="entry name" value="EPOXHYDRLASE"/>
</dbReference>
<evidence type="ECO:0000313" key="3">
    <source>
        <dbReference type="EMBL" id="RCW42325.1"/>
    </source>
</evidence>
<dbReference type="InterPro" id="IPR050266">
    <property type="entry name" value="AB_hydrolase_sf"/>
</dbReference>
<dbReference type="Gene3D" id="3.40.50.1820">
    <property type="entry name" value="alpha/beta hydrolase"/>
    <property type="match status" value="1"/>
</dbReference>
<dbReference type="GO" id="GO:0016787">
    <property type="term" value="F:hydrolase activity"/>
    <property type="evidence" value="ECO:0007669"/>
    <property type="project" value="UniProtKB-KW"/>
</dbReference>
<name>A0A368VMU4_9BACL</name>
<evidence type="ECO:0000256" key="1">
    <source>
        <dbReference type="ARBA" id="ARBA00022801"/>
    </source>
</evidence>
<dbReference type="Proteomes" id="UP000252415">
    <property type="component" value="Unassembled WGS sequence"/>
</dbReference>
<proteinExistence type="predicted"/>
<dbReference type="PANTHER" id="PTHR43798:SF31">
    <property type="entry name" value="AB HYDROLASE SUPERFAMILY PROTEIN YCLE"/>
    <property type="match status" value="1"/>
</dbReference>
<evidence type="ECO:0000313" key="4">
    <source>
        <dbReference type="Proteomes" id="UP000252415"/>
    </source>
</evidence>
<keyword evidence="3" id="KW-0575">Peroxidase</keyword>
<dbReference type="InterPro" id="IPR000073">
    <property type="entry name" value="AB_hydrolase_1"/>
</dbReference>
<dbReference type="Pfam" id="PF00561">
    <property type="entry name" value="Abhydrolase_1"/>
    <property type="match status" value="1"/>
</dbReference>
<accession>A0A368VMU4</accession>
<dbReference type="EMBL" id="QPJD01000017">
    <property type="protein sequence ID" value="RCW42325.1"/>
    <property type="molecule type" value="Genomic_DNA"/>
</dbReference>
<comment type="caution">
    <text evidence="3">The sequence shown here is derived from an EMBL/GenBank/DDBJ whole genome shotgun (WGS) entry which is preliminary data.</text>
</comment>
<organism evidence="3 4">
    <name type="scientific">Paenibacillus prosopidis</name>
    <dbReference type="NCBI Taxonomy" id="630520"/>
    <lineage>
        <taxon>Bacteria</taxon>
        <taxon>Bacillati</taxon>
        <taxon>Bacillota</taxon>
        <taxon>Bacilli</taxon>
        <taxon>Bacillales</taxon>
        <taxon>Paenibacillaceae</taxon>
        <taxon>Paenibacillus</taxon>
    </lineage>
</organism>
<gene>
    <name evidence="3" type="ORF">DFP97_11748</name>
</gene>
<keyword evidence="4" id="KW-1185">Reference proteome</keyword>
<dbReference type="PRINTS" id="PR00111">
    <property type="entry name" value="ABHYDROLASE"/>
</dbReference>
<dbReference type="InterPro" id="IPR000639">
    <property type="entry name" value="Epox_hydrolase-like"/>
</dbReference>
<dbReference type="OrthoDB" id="9773293at2"/>
<reference evidence="3 4" key="1">
    <citation type="submission" date="2018-07" db="EMBL/GenBank/DDBJ databases">
        <title>Genomic Encyclopedia of Type Strains, Phase III (KMG-III): the genomes of soil and plant-associated and newly described type strains.</title>
        <authorList>
            <person name="Whitman W."/>
        </authorList>
    </citation>
    <scope>NUCLEOTIDE SEQUENCE [LARGE SCALE GENOMIC DNA]</scope>
    <source>
        <strain evidence="3 4">CECT 7506</strain>
    </source>
</reference>
<dbReference type="SUPFAM" id="SSF53474">
    <property type="entry name" value="alpha/beta-Hydrolases"/>
    <property type="match status" value="1"/>
</dbReference>
<evidence type="ECO:0000259" key="2">
    <source>
        <dbReference type="Pfam" id="PF00561"/>
    </source>
</evidence>
<feature type="domain" description="AB hydrolase-1" evidence="2">
    <location>
        <begin position="25"/>
        <end position="146"/>
    </location>
</feature>
<dbReference type="RefSeq" id="WP_114382869.1">
    <property type="nucleotide sequence ID" value="NZ_QPJD01000017.1"/>
</dbReference>
<dbReference type="GO" id="GO:0004601">
    <property type="term" value="F:peroxidase activity"/>
    <property type="evidence" value="ECO:0007669"/>
    <property type="project" value="UniProtKB-KW"/>
</dbReference>